<dbReference type="OrthoDB" id="1267127at2"/>
<gene>
    <name evidence="2" type="ORF">FW781_17495</name>
</gene>
<dbReference type="EMBL" id="VTRU01000005">
    <property type="protein sequence ID" value="TZF93489.1"/>
    <property type="molecule type" value="Genomic_DNA"/>
</dbReference>
<dbReference type="AlphaFoldDB" id="A0A5D8ZF20"/>
<protein>
    <submittedName>
        <fullName evidence="2">Uncharacterized protein</fullName>
    </submittedName>
</protein>
<keyword evidence="1" id="KW-0732">Signal</keyword>
<evidence type="ECO:0000313" key="2">
    <source>
        <dbReference type="EMBL" id="TZF93489.1"/>
    </source>
</evidence>
<feature type="signal peptide" evidence="1">
    <location>
        <begin position="1"/>
        <end position="23"/>
    </location>
</feature>
<organism evidence="2 3">
    <name type="scientific">Chryseobacterium panacisoli</name>
    <dbReference type="NCBI Taxonomy" id="1807141"/>
    <lineage>
        <taxon>Bacteria</taxon>
        <taxon>Pseudomonadati</taxon>
        <taxon>Bacteroidota</taxon>
        <taxon>Flavobacteriia</taxon>
        <taxon>Flavobacteriales</taxon>
        <taxon>Weeksellaceae</taxon>
        <taxon>Chryseobacterium group</taxon>
        <taxon>Chryseobacterium</taxon>
    </lineage>
</organism>
<sequence>MKKTLFAGLLLATLGTANISAKAHSAKEIETAQCYRQVCTLITVKEGNCNVTYKVTKTYFLCFVVCENRTEVKRDCSGGGENGRFTK</sequence>
<proteinExistence type="predicted"/>
<dbReference type="Proteomes" id="UP000323884">
    <property type="component" value="Unassembled WGS sequence"/>
</dbReference>
<feature type="chain" id="PRO_5022752074" evidence="1">
    <location>
        <begin position="24"/>
        <end position="87"/>
    </location>
</feature>
<name>A0A5D8ZF20_9FLAO</name>
<keyword evidence="3" id="KW-1185">Reference proteome</keyword>
<dbReference type="RefSeq" id="WP_149388590.1">
    <property type="nucleotide sequence ID" value="NZ_VTRU01000005.1"/>
</dbReference>
<comment type="caution">
    <text evidence="2">The sequence shown here is derived from an EMBL/GenBank/DDBJ whole genome shotgun (WGS) entry which is preliminary data.</text>
</comment>
<evidence type="ECO:0000313" key="3">
    <source>
        <dbReference type="Proteomes" id="UP000323884"/>
    </source>
</evidence>
<reference evidence="2 3" key="1">
    <citation type="submission" date="2019-08" db="EMBL/GenBank/DDBJ databases">
        <title>Draft genome sequence of Chryseobacterium sp. Gsoil 183.</title>
        <authorList>
            <person name="Im W.-T."/>
        </authorList>
    </citation>
    <scope>NUCLEOTIDE SEQUENCE [LARGE SCALE GENOMIC DNA]</scope>
    <source>
        <strain evidence="2 3">Gsoil 183</strain>
    </source>
</reference>
<accession>A0A5D8ZF20</accession>
<evidence type="ECO:0000256" key="1">
    <source>
        <dbReference type="SAM" id="SignalP"/>
    </source>
</evidence>